<dbReference type="Proteomes" id="UP000816034">
    <property type="component" value="Unassembled WGS sequence"/>
</dbReference>
<accession>A0AA88KCK1</accession>
<comment type="caution">
    <text evidence="1">The sequence shown here is derived from an EMBL/GenBank/DDBJ whole genome shotgun (WGS) entry which is preliminary data.</text>
</comment>
<dbReference type="InterPro" id="IPR029787">
    <property type="entry name" value="Nucleotide_cyclase"/>
</dbReference>
<dbReference type="RefSeq" id="XP_044542527.1">
    <property type="nucleotide sequence ID" value="XM_044687962.1"/>
</dbReference>
<reference evidence="1 2" key="1">
    <citation type="journal article" date="2018" name="BMC Genomics">
        <title>The genome of Naegleria lovaniensis, the basis for a comparative approach to unravel pathogenicity factors of the human pathogenic amoeba N. fowleri.</title>
        <authorList>
            <person name="Liechti N."/>
            <person name="Schurch N."/>
            <person name="Bruggmann R."/>
            <person name="Wittwer M."/>
        </authorList>
    </citation>
    <scope>NUCLEOTIDE SEQUENCE [LARGE SCALE GENOMIC DNA]</scope>
    <source>
        <strain evidence="1 2">ATCC 30569</strain>
    </source>
</reference>
<keyword evidence="2" id="KW-1185">Reference proteome</keyword>
<name>A0AA88KCK1_NAELO</name>
<dbReference type="GeneID" id="68104673"/>
<proteinExistence type="predicted"/>
<evidence type="ECO:0000313" key="1">
    <source>
        <dbReference type="EMBL" id="KAG2373353.1"/>
    </source>
</evidence>
<evidence type="ECO:0008006" key="3">
    <source>
        <dbReference type="Google" id="ProtNLM"/>
    </source>
</evidence>
<sequence length="292" mass="33965">MELQEKYISKDNKFQLYLEKRRVTLVQVLLEGLNEWVHSISPNEVVLLLSDVYDQLNTICRVNGASQISYLENDSLIIALNATRDQQKHEEKGAIFCHMLNEKLLGLKYMKWRNEKSQTHGDRMNFRFSIVTQEGLCGNVGSQDMKQFSVLSSGRHNLGMLMDVAKHLNVNMVCSEPVKNGCAKTFNLRYIDTQNLVDDMFINSFGSVASVSCNIPQSQVHIYEIGAKLQVENDEWMYELSQKEKKNEWNEYNNATLLFFETRYQEALELFQKFYQSKTNDKPTENMIQRID</sequence>
<gene>
    <name evidence="1" type="ORF">C9374_012219</name>
</gene>
<dbReference type="AlphaFoldDB" id="A0AA88KCK1"/>
<evidence type="ECO:0000313" key="2">
    <source>
        <dbReference type="Proteomes" id="UP000816034"/>
    </source>
</evidence>
<dbReference type="SUPFAM" id="SSF55073">
    <property type="entry name" value="Nucleotide cyclase"/>
    <property type="match status" value="1"/>
</dbReference>
<dbReference type="Gene3D" id="3.30.70.1230">
    <property type="entry name" value="Nucleotide cyclase"/>
    <property type="match status" value="1"/>
</dbReference>
<organism evidence="1 2">
    <name type="scientific">Naegleria lovaniensis</name>
    <name type="common">Amoeba</name>
    <dbReference type="NCBI Taxonomy" id="51637"/>
    <lineage>
        <taxon>Eukaryota</taxon>
        <taxon>Discoba</taxon>
        <taxon>Heterolobosea</taxon>
        <taxon>Tetramitia</taxon>
        <taxon>Eutetramitia</taxon>
        <taxon>Vahlkampfiidae</taxon>
        <taxon>Naegleria</taxon>
    </lineage>
</organism>
<protein>
    <recommendedName>
        <fullName evidence="3">Guanylate cyclase domain-containing protein</fullName>
    </recommendedName>
</protein>
<dbReference type="EMBL" id="PYSW02000056">
    <property type="protein sequence ID" value="KAG2373353.1"/>
    <property type="molecule type" value="Genomic_DNA"/>
</dbReference>